<gene>
    <name evidence="2" type="ORF">OB955_23630</name>
</gene>
<proteinExistence type="predicted"/>
<dbReference type="RefSeq" id="WP_338009327.1">
    <property type="nucleotide sequence ID" value="NZ_JAOPKB010000022.1"/>
</dbReference>
<evidence type="ECO:0008006" key="4">
    <source>
        <dbReference type="Google" id="ProtNLM"/>
    </source>
</evidence>
<dbReference type="Proteomes" id="UP001320972">
    <property type="component" value="Unassembled WGS sequence"/>
</dbReference>
<comment type="caution">
    <text evidence="2">The sequence shown here is derived from an EMBL/GenBank/DDBJ whole genome shotgun (WGS) entry which is preliminary data.</text>
</comment>
<dbReference type="EMBL" id="JAOPKB010000022">
    <property type="protein sequence ID" value="MCU4975682.1"/>
    <property type="molecule type" value="Genomic_DNA"/>
</dbReference>
<organism evidence="2 3">
    <name type="scientific">Natronoglomus mannanivorans</name>
    <dbReference type="NCBI Taxonomy" id="2979990"/>
    <lineage>
        <taxon>Archaea</taxon>
        <taxon>Methanobacteriati</taxon>
        <taxon>Methanobacteriota</taxon>
        <taxon>Stenosarchaea group</taxon>
        <taxon>Halobacteria</taxon>
        <taxon>Halobacteriales</taxon>
        <taxon>Natrialbaceae</taxon>
        <taxon>Natronoglomus</taxon>
    </lineage>
</organism>
<evidence type="ECO:0000256" key="1">
    <source>
        <dbReference type="SAM" id="Phobius"/>
    </source>
</evidence>
<accession>A0ABT2QLB1</accession>
<keyword evidence="1" id="KW-0812">Transmembrane</keyword>
<feature type="transmembrane region" description="Helical" evidence="1">
    <location>
        <begin position="117"/>
        <end position="135"/>
    </location>
</feature>
<evidence type="ECO:0000313" key="2">
    <source>
        <dbReference type="EMBL" id="MCU4975682.1"/>
    </source>
</evidence>
<feature type="transmembrane region" description="Helical" evidence="1">
    <location>
        <begin position="69"/>
        <end position="96"/>
    </location>
</feature>
<sequence>MTPNPEPARESPLAYPRRVCRQAWRDTLSVYYANTPIWRFLKSSGLLVLGLFCWSASSLLLSYRPDWTILWYVAAYGFALILWGPLTHFVIVPLVIRLRRTAEHPVTRGLSRHASKLNLTVFFTIVILLGTFPIAPMTLEFQPDFGSDSGPDVDATLECTKSTADDLVRCQISSADGVDHVVVSSAGTELQTVDEPPFEFELHTEDLEEVVGQKQFTVELRDAEGDKLRQFTRNLDAIREG</sequence>
<keyword evidence="1" id="KW-1133">Transmembrane helix</keyword>
<keyword evidence="1" id="KW-0472">Membrane</keyword>
<protein>
    <recommendedName>
        <fullName evidence="4">DUF1616 domain-containing protein</fullName>
    </recommendedName>
</protein>
<reference evidence="2 3" key="1">
    <citation type="submission" date="2022-09" db="EMBL/GenBank/DDBJ databases">
        <title>Enrichment on poylsaccharides allowed isolation of novel metabolic and taxonomic groups of Haloarchaea.</title>
        <authorList>
            <person name="Sorokin D.Y."/>
            <person name="Elcheninov A.G."/>
            <person name="Khizhniak T.V."/>
            <person name="Kolganova T.V."/>
            <person name="Kublanov I.V."/>
        </authorList>
    </citation>
    <scope>NUCLEOTIDE SEQUENCE [LARGE SCALE GENOMIC DNA]</scope>
    <source>
        <strain evidence="2 3">AArc-m2/3/4</strain>
    </source>
</reference>
<keyword evidence="3" id="KW-1185">Reference proteome</keyword>
<name>A0ABT2QLB1_9EURY</name>
<feature type="transmembrane region" description="Helical" evidence="1">
    <location>
        <begin position="46"/>
        <end position="63"/>
    </location>
</feature>
<evidence type="ECO:0000313" key="3">
    <source>
        <dbReference type="Proteomes" id="UP001320972"/>
    </source>
</evidence>